<accession>A0A401TLK0</accession>
<comment type="caution">
    <text evidence="1">The sequence shown here is derived from an EMBL/GenBank/DDBJ whole genome shotgun (WGS) entry which is preliminary data.</text>
</comment>
<sequence>MHARRSRLRGAPLRCRARSCDTLARVGGVRGGHMILCFASRKSAERSRDVQFCGPRRSRDAPFRGQKKVTWGQTFGNARRWGMESDQQPMRR</sequence>
<organism evidence="1 2">
    <name type="scientific">Chiloscyllium punctatum</name>
    <name type="common">Brownbanded bambooshark</name>
    <name type="synonym">Hemiscyllium punctatum</name>
    <dbReference type="NCBI Taxonomy" id="137246"/>
    <lineage>
        <taxon>Eukaryota</taxon>
        <taxon>Metazoa</taxon>
        <taxon>Chordata</taxon>
        <taxon>Craniata</taxon>
        <taxon>Vertebrata</taxon>
        <taxon>Chondrichthyes</taxon>
        <taxon>Elasmobranchii</taxon>
        <taxon>Galeomorphii</taxon>
        <taxon>Galeoidea</taxon>
        <taxon>Orectolobiformes</taxon>
        <taxon>Hemiscylliidae</taxon>
        <taxon>Chiloscyllium</taxon>
    </lineage>
</organism>
<reference evidence="1 2" key="1">
    <citation type="journal article" date="2018" name="Nat. Ecol. Evol.">
        <title>Shark genomes provide insights into elasmobranch evolution and the origin of vertebrates.</title>
        <authorList>
            <person name="Hara Y"/>
            <person name="Yamaguchi K"/>
            <person name="Onimaru K"/>
            <person name="Kadota M"/>
            <person name="Koyanagi M"/>
            <person name="Keeley SD"/>
            <person name="Tatsumi K"/>
            <person name="Tanaka K"/>
            <person name="Motone F"/>
            <person name="Kageyama Y"/>
            <person name="Nozu R"/>
            <person name="Adachi N"/>
            <person name="Nishimura O"/>
            <person name="Nakagawa R"/>
            <person name="Tanegashima C"/>
            <person name="Kiyatake I"/>
            <person name="Matsumoto R"/>
            <person name="Murakumo K"/>
            <person name="Nishida K"/>
            <person name="Terakita A"/>
            <person name="Kuratani S"/>
            <person name="Sato K"/>
            <person name="Hyodo S Kuraku.S."/>
        </authorList>
    </citation>
    <scope>NUCLEOTIDE SEQUENCE [LARGE SCALE GENOMIC DNA]</scope>
</reference>
<evidence type="ECO:0000313" key="1">
    <source>
        <dbReference type="EMBL" id="GCC43493.1"/>
    </source>
</evidence>
<gene>
    <name evidence="1" type="ORF">chiPu_0027366</name>
</gene>
<dbReference type="EMBL" id="BEZZ01101900">
    <property type="protein sequence ID" value="GCC43493.1"/>
    <property type="molecule type" value="Genomic_DNA"/>
</dbReference>
<name>A0A401TLK0_CHIPU</name>
<protein>
    <submittedName>
        <fullName evidence="1">Uncharacterized protein</fullName>
    </submittedName>
</protein>
<keyword evidence="2" id="KW-1185">Reference proteome</keyword>
<dbReference type="AlphaFoldDB" id="A0A401TLK0"/>
<proteinExistence type="predicted"/>
<dbReference type="Proteomes" id="UP000287033">
    <property type="component" value="Unassembled WGS sequence"/>
</dbReference>
<evidence type="ECO:0000313" key="2">
    <source>
        <dbReference type="Proteomes" id="UP000287033"/>
    </source>
</evidence>